<reference evidence="3 4" key="1">
    <citation type="submission" date="2021-04" db="EMBL/GenBank/DDBJ databases">
        <authorList>
            <person name="Bliznina A."/>
        </authorList>
    </citation>
    <scope>NUCLEOTIDE SEQUENCE [LARGE SCALE GENOMIC DNA]</scope>
</reference>
<evidence type="ECO:0000313" key="2">
    <source>
        <dbReference type="EMBL" id="CAG5082202.1"/>
    </source>
</evidence>
<dbReference type="EMBL" id="OU015568">
    <property type="protein sequence ID" value="CAG5082202.1"/>
    <property type="molecule type" value="Genomic_DNA"/>
</dbReference>
<gene>
    <name evidence="2" type="ORF">OKIOD_LOCUS1618</name>
    <name evidence="3" type="ORF">OKIOD_LOCUS17257</name>
</gene>
<organism evidence="3 4">
    <name type="scientific">Oikopleura dioica</name>
    <name type="common">Tunicate</name>
    <dbReference type="NCBI Taxonomy" id="34765"/>
    <lineage>
        <taxon>Eukaryota</taxon>
        <taxon>Metazoa</taxon>
        <taxon>Chordata</taxon>
        <taxon>Tunicata</taxon>
        <taxon>Appendicularia</taxon>
        <taxon>Copelata</taxon>
        <taxon>Oikopleuridae</taxon>
        <taxon>Oikopleura</taxon>
    </lineage>
</organism>
<evidence type="ECO:0000256" key="1">
    <source>
        <dbReference type="SAM" id="MobiDB-lite"/>
    </source>
</evidence>
<dbReference type="Proteomes" id="UP001158576">
    <property type="component" value="Unassembled WGS sequence"/>
</dbReference>
<name>A0ABN7T9U2_OIKDI</name>
<sequence length="197" mass="20889">MSAKSSIPPRQASAKPRPVTTSTSASRFGAFAKTGVSKTERKPGATKKEEAKKVVQPTSSKTKPGVIQPKVVSRFGQASSSSKKEVQKVKPASSSVTAPGKSTAATNPKPKIPTSTMEKPEKSKPLTAKAAEVTERLLTFDDELINPTSKKAVFVFEQVVPGLKTNDKCQATFNDVAWEVAGKGFVTSANLTNVQVK</sequence>
<feature type="compositionally biased region" description="Basic and acidic residues" evidence="1">
    <location>
        <begin position="38"/>
        <end position="53"/>
    </location>
</feature>
<dbReference type="EMBL" id="CAJRAX010000011">
    <property type="protein sequence ID" value="CAG5114439.1"/>
    <property type="molecule type" value="Genomic_DNA"/>
</dbReference>
<evidence type="ECO:0000313" key="4">
    <source>
        <dbReference type="Proteomes" id="UP001158576"/>
    </source>
</evidence>
<keyword evidence="4" id="KW-1185">Reference proteome</keyword>
<dbReference type="Gene3D" id="2.40.50.140">
    <property type="entry name" value="Nucleic acid-binding proteins"/>
    <property type="match status" value="1"/>
</dbReference>
<dbReference type="InterPro" id="IPR012340">
    <property type="entry name" value="NA-bd_OB-fold"/>
</dbReference>
<accession>A0ABN7T9U2</accession>
<dbReference type="Proteomes" id="UP001158576">
    <property type="component" value="Chromosome PAR"/>
</dbReference>
<feature type="region of interest" description="Disordered" evidence="1">
    <location>
        <begin position="1"/>
        <end position="127"/>
    </location>
</feature>
<proteinExistence type="predicted"/>
<evidence type="ECO:0000313" key="3">
    <source>
        <dbReference type="EMBL" id="CAG5114439.1"/>
    </source>
</evidence>
<protein>
    <submittedName>
        <fullName evidence="2">Oidioi.mRNA.OKI2018_I69.PAR.g10060.t1.cds</fullName>
    </submittedName>
    <submittedName>
        <fullName evidence="3">Oidioi.mRNA.OKI2018_I69.chrUn_7.g17254.t1.c ds</fullName>
    </submittedName>
</protein>